<feature type="chain" id="PRO_5045344561" description="Alternate-type signal peptide domain-containing protein" evidence="2">
    <location>
        <begin position="27"/>
        <end position="195"/>
    </location>
</feature>
<feature type="signal peptide" evidence="2">
    <location>
        <begin position="1"/>
        <end position="26"/>
    </location>
</feature>
<sequence length="195" mass="20453">MHKSKKAAVAAVAGASLLVGGLGSLAFWQDPEESPGGTITSGSLDLVPTDCEAWEVDGVVRDLATFRIVPGDVLTRSCDFTVDLVGDNLETALAFDAPDLTQSTLADELTFGAQYAVNPPATDPVFEPLPAGDATLTDDLADGDEIEVQYRVELPFDGNETVPGVDNDSNSGEEFNPGPELTAVLTDLTVTLRQV</sequence>
<dbReference type="NCBIfam" id="TIGR04088">
    <property type="entry name" value="cognate_SipW"/>
    <property type="match status" value="1"/>
</dbReference>
<dbReference type="NCBIfam" id="TIGR04089">
    <property type="entry name" value="exp_by_SipW_III"/>
    <property type="match status" value="1"/>
</dbReference>
<reference evidence="3 4" key="1">
    <citation type="submission" date="2021-05" db="EMBL/GenBank/DDBJ databases">
        <title>Complete genome of Nocardioides aquaticus KCTC 9944T isolated from meromictic and hypersaline Ekho Lake, Antarctica.</title>
        <authorList>
            <person name="Hwang K."/>
            <person name="Kim K.M."/>
            <person name="Choe H."/>
        </authorList>
    </citation>
    <scope>NUCLEOTIDE SEQUENCE [LARGE SCALE GENOMIC DNA]</scope>
    <source>
        <strain evidence="3 4">KCTC 9944</strain>
    </source>
</reference>
<protein>
    <recommendedName>
        <fullName evidence="5">Alternate-type signal peptide domain-containing protein</fullName>
    </recommendedName>
</protein>
<dbReference type="InterPro" id="IPR024006">
    <property type="entry name" value="Alt_signal_exp_actinobact"/>
</dbReference>
<evidence type="ECO:0008006" key="5">
    <source>
        <dbReference type="Google" id="ProtNLM"/>
    </source>
</evidence>
<evidence type="ECO:0000313" key="4">
    <source>
        <dbReference type="Proteomes" id="UP000679307"/>
    </source>
</evidence>
<name>A0ABX8END1_9ACTN</name>
<feature type="region of interest" description="Disordered" evidence="1">
    <location>
        <begin position="157"/>
        <end position="177"/>
    </location>
</feature>
<dbReference type="RefSeq" id="WP_214057181.1">
    <property type="nucleotide sequence ID" value="NZ_BAAAHS010000056.1"/>
</dbReference>
<organism evidence="3 4">
    <name type="scientific">Nocardioides aquaticus</name>
    <dbReference type="NCBI Taxonomy" id="160826"/>
    <lineage>
        <taxon>Bacteria</taxon>
        <taxon>Bacillati</taxon>
        <taxon>Actinomycetota</taxon>
        <taxon>Actinomycetes</taxon>
        <taxon>Propionibacteriales</taxon>
        <taxon>Nocardioidaceae</taxon>
        <taxon>Nocardioides</taxon>
    </lineage>
</organism>
<proteinExistence type="predicted"/>
<evidence type="ECO:0000256" key="1">
    <source>
        <dbReference type="SAM" id="MobiDB-lite"/>
    </source>
</evidence>
<accession>A0ABX8END1</accession>
<keyword evidence="4" id="KW-1185">Reference proteome</keyword>
<dbReference type="InterPro" id="IPR023833">
    <property type="entry name" value="Signal_pept_SipW-depend-type"/>
</dbReference>
<dbReference type="Proteomes" id="UP000679307">
    <property type="component" value="Chromosome"/>
</dbReference>
<dbReference type="EMBL" id="CP075371">
    <property type="protein sequence ID" value="QVT81881.1"/>
    <property type="molecule type" value="Genomic_DNA"/>
</dbReference>
<keyword evidence="2" id="KW-0732">Signal</keyword>
<evidence type="ECO:0000256" key="2">
    <source>
        <dbReference type="SAM" id="SignalP"/>
    </source>
</evidence>
<gene>
    <name evidence="3" type="ORF">ENKNEFLB_04300</name>
</gene>
<evidence type="ECO:0000313" key="3">
    <source>
        <dbReference type="EMBL" id="QVT81881.1"/>
    </source>
</evidence>